<dbReference type="Proteomes" id="UP000002173">
    <property type="component" value="Unassembled WGS sequence"/>
</dbReference>
<organism evidence="2 3">
    <name type="scientific">Babesia bovis</name>
    <dbReference type="NCBI Taxonomy" id="5865"/>
    <lineage>
        <taxon>Eukaryota</taxon>
        <taxon>Sar</taxon>
        <taxon>Alveolata</taxon>
        <taxon>Apicomplexa</taxon>
        <taxon>Aconoidasida</taxon>
        <taxon>Piroplasmida</taxon>
        <taxon>Babesiidae</taxon>
        <taxon>Babesia</taxon>
    </lineage>
</organism>
<keyword evidence="1" id="KW-0227">DNA damage</keyword>
<dbReference type="AlphaFoldDB" id="A7ARI7"/>
<dbReference type="PANTHER" id="PTHR13152:SF0">
    <property type="entry name" value="GENERAL TRANSCRIPTION FACTOR IIH SUBUNIT 4"/>
    <property type="match status" value="1"/>
</dbReference>
<gene>
    <name evidence="2" type="ORF">BBOV_IV008020</name>
</gene>
<accession>A7ARI7</accession>
<dbReference type="GO" id="GO:0005675">
    <property type="term" value="C:transcription factor TFIIH holo complex"/>
    <property type="evidence" value="ECO:0007669"/>
    <property type="project" value="TreeGrafter"/>
</dbReference>
<dbReference type="InterPro" id="IPR004598">
    <property type="entry name" value="TFIIH_p52/Tfb2"/>
</dbReference>
<dbReference type="OMA" id="RRQLKMW"/>
<sequence length="586" mass="68206">MEDSFLNHIRLLGDKVWHSLFRRRAPNRAIFRSLGELEQLIILRLVNINQAVPERALRLWMNPTSFTDFRRALSLLRSYYIVEISDNRAKDGKQQYELNQYFKESTLKDIYDIPLELEQGFYYLGNVEDRDKIIGNPPSINTLIQHSKERLDFLVLFLVSKEHREKTLRANKILKKIRKLEKMKGTNTKNPLLFKKVKSLEQQLFTLTKNGKTISSDLLHVLEGYSMIFDEKKKNRIGRGESLMSRHALSWLLKGVDTQLIILIVGYLKYIEKGYLFNETNLTDNSEGRNEARTDVNDQETIEKLALGTNYLTESLDLLLSLSQARYGDTFRLDNPTLSQQRILRFLIELGLVYADSDGSKIYVTNLSFLVDVKHANLVEEHQISMSVCGNKGSKMVVQSNFKIYAYIPSALQMNVLNHICELQAKTPNLVIGVLTRSSLQTAFKSGITADQLICFFESKGQYDDIQINRNVMNVPENVRRQLKMWEAERNRLELLNAVVFKRWDNDFIPELFKRVVRWAQTKRYEIYHTAWPSDISSSAYQKWLENEKYLGCTLESKEEVIEKIKQIRSSLAEEKIRSSSANPYR</sequence>
<dbReference type="Pfam" id="PF03849">
    <property type="entry name" value="Tfb2"/>
    <property type="match status" value="2"/>
</dbReference>
<dbReference type="VEuPathDB" id="PiroplasmaDB:BBOV_IV008020"/>
<dbReference type="GO" id="GO:0000439">
    <property type="term" value="C:transcription factor TFIIH core complex"/>
    <property type="evidence" value="ECO:0007669"/>
    <property type="project" value="InterPro"/>
</dbReference>
<dbReference type="RefSeq" id="XP_001610724.1">
    <property type="nucleotide sequence ID" value="XM_001610674.1"/>
</dbReference>
<keyword evidence="1" id="KW-0234">DNA repair</keyword>
<reference evidence="3" key="2">
    <citation type="journal article" date="2020" name="Data Brief">
        <title>Transcriptome dataset of Babesia bovis life stages within vertebrate and invertebrate hosts.</title>
        <authorList>
            <person name="Ueti M.W."/>
            <person name="Johnson W.C."/>
            <person name="Kappmeyer L.S."/>
            <person name="Herndon D.R."/>
            <person name="Mousel M.R."/>
            <person name="Reif K.E."/>
            <person name="Taus N.S."/>
            <person name="Ifeonu O.O."/>
            <person name="Silva J.C."/>
            <person name="Suarez C.E."/>
            <person name="Brayton K.A."/>
        </authorList>
    </citation>
    <scope>NUCLEOTIDE SEQUENCE [LARGE SCALE GENOMIC DNA]</scope>
</reference>
<protein>
    <recommendedName>
        <fullName evidence="1">General transcription factor IIH subunit 4</fullName>
    </recommendedName>
</protein>
<dbReference type="STRING" id="5865.A7ARI7"/>
<dbReference type="eggNOG" id="KOG3471">
    <property type="taxonomic scope" value="Eukaryota"/>
</dbReference>
<dbReference type="PANTHER" id="PTHR13152">
    <property type="entry name" value="TFIIH, POLYPEPTIDE 4"/>
    <property type="match status" value="1"/>
</dbReference>
<dbReference type="GO" id="GO:0006289">
    <property type="term" value="P:nucleotide-excision repair"/>
    <property type="evidence" value="ECO:0007669"/>
    <property type="project" value="InterPro"/>
</dbReference>
<evidence type="ECO:0000256" key="1">
    <source>
        <dbReference type="RuleBase" id="RU364024"/>
    </source>
</evidence>
<dbReference type="GO" id="GO:0003690">
    <property type="term" value="F:double-stranded DNA binding"/>
    <property type="evidence" value="ECO:0007669"/>
    <property type="project" value="TreeGrafter"/>
</dbReference>
<comment type="subcellular location">
    <subcellularLocation>
        <location evidence="1">Nucleus</location>
    </subcellularLocation>
</comment>
<reference evidence="3" key="3">
    <citation type="journal article" date="2021" name="Int. J. Parasitol.">
        <title>Comparative analysis of gene expression between Babesia bovis blood stages and kinetes allowed by improved genome annotation.</title>
        <authorList>
            <person name="Ueti M.W."/>
            <person name="Johnson W.C."/>
            <person name="Kappmeyer L.S."/>
            <person name="Herndon D.R."/>
            <person name="Mousel M.R."/>
            <person name="Reif K.E."/>
            <person name="Taus N.S."/>
            <person name="Ifeonu O.O."/>
            <person name="Silva J.C."/>
            <person name="Suarez C.E."/>
            <person name="Brayton K.A."/>
        </authorList>
    </citation>
    <scope>NUCLEOTIDE SEQUENCE [LARGE SCALE GENOMIC DNA]</scope>
</reference>
<dbReference type="GeneID" id="5478958"/>
<dbReference type="EMBL" id="AAXT01000002">
    <property type="protein sequence ID" value="EDO07156.1"/>
    <property type="molecule type" value="Genomic_DNA"/>
</dbReference>
<keyword evidence="1" id="KW-0804">Transcription</keyword>
<keyword evidence="1" id="KW-0539">Nucleus</keyword>
<comment type="caution">
    <text evidence="2">The sequence shown here is derived from an EMBL/GenBank/DDBJ whole genome shotgun (WGS) entry which is preliminary data.</text>
</comment>
<proteinExistence type="inferred from homology"/>
<keyword evidence="3" id="KW-1185">Reference proteome</keyword>
<dbReference type="GO" id="GO:0001671">
    <property type="term" value="F:ATPase activator activity"/>
    <property type="evidence" value="ECO:0007669"/>
    <property type="project" value="InterPro"/>
</dbReference>
<keyword evidence="1" id="KW-0805">Transcription regulation</keyword>
<name>A7ARI7_BABBO</name>
<comment type="similarity">
    <text evidence="1">Belongs to the TFB2 family.</text>
</comment>
<dbReference type="FunCoup" id="A7ARI7">
    <property type="interactions" value="30"/>
</dbReference>
<reference evidence="2 3" key="1">
    <citation type="journal article" date="2007" name="PLoS Pathog.">
        <title>Genome sequence of Babesia bovis and comparative analysis of apicomplexan hemoprotozoa.</title>
        <authorList>
            <person name="Brayton K.A."/>
            <person name="Lau A.O.T."/>
            <person name="Herndon D.R."/>
            <person name="Hannick L."/>
            <person name="Kappmeyer L.S."/>
            <person name="Berens S.J."/>
            <person name="Bidwell S.L."/>
            <person name="Brown W.C."/>
            <person name="Crabtree J."/>
            <person name="Fadrosh D."/>
            <person name="Feldblum T."/>
            <person name="Forberger H.A."/>
            <person name="Haas B.J."/>
            <person name="Howell J.M."/>
            <person name="Khouri H."/>
            <person name="Koo H."/>
            <person name="Mann D.J."/>
            <person name="Norimine J."/>
            <person name="Paulsen I.T."/>
            <person name="Radune D."/>
            <person name="Ren Q."/>
            <person name="Smith R.K. Jr."/>
            <person name="Suarez C.E."/>
            <person name="White O."/>
            <person name="Wortman J.R."/>
            <person name="Knowles D.P. Jr."/>
            <person name="McElwain T.F."/>
            <person name="Nene V.M."/>
        </authorList>
    </citation>
    <scope>NUCLEOTIDE SEQUENCE [LARGE SCALE GENOMIC DNA]</scope>
    <source>
        <strain evidence="2">T2Bo</strain>
    </source>
</reference>
<dbReference type="KEGG" id="bbo:BBOV_IV008020"/>
<evidence type="ECO:0000313" key="2">
    <source>
        <dbReference type="EMBL" id="EDO07156.1"/>
    </source>
</evidence>
<dbReference type="InParanoid" id="A7ARI7"/>
<comment type="function">
    <text evidence="1">Component of the general transcription and DNA repair factor IIH (TFIIH) core complex which is involved in general and transcription-coupled nucleotide excision repair (NER) of damaged DNA.</text>
</comment>
<evidence type="ECO:0000313" key="3">
    <source>
        <dbReference type="Proteomes" id="UP000002173"/>
    </source>
</evidence>